<evidence type="ECO:0000313" key="16">
    <source>
        <dbReference type="RefSeq" id="XP_030527671.1"/>
    </source>
</evidence>
<evidence type="ECO:0000256" key="12">
    <source>
        <dbReference type="PROSITE-ProRule" id="PRU00169"/>
    </source>
</evidence>
<comment type="function">
    <text evidence="11">Transcriptional activator that binds specific DNA sequence.</text>
</comment>
<evidence type="ECO:0000256" key="2">
    <source>
        <dbReference type="ARBA" id="ARBA00006015"/>
    </source>
</evidence>
<evidence type="ECO:0000256" key="10">
    <source>
        <dbReference type="ARBA" id="ARBA00023242"/>
    </source>
</evidence>
<keyword evidence="6 11" id="KW-0805">Transcription regulation</keyword>
<dbReference type="Gene3D" id="3.40.50.2300">
    <property type="match status" value="1"/>
</dbReference>
<dbReference type="KEGG" id="rarg:115738978"/>
<evidence type="ECO:0000256" key="13">
    <source>
        <dbReference type="SAM" id="MobiDB-lite"/>
    </source>
</evidence>
<dbReference type="InterPro" id="IPR001789">
    <property type="entry name" value="Sig_transdc_resp-reg_receiver"/>
</dbReference>
<proteinExistence type="inferred from homology"/>
<comment type="subcellular location">
    <subcellularLocation>
        <location evidence="1 11">Nucleus</location>
    </subcellularLocation>
</comment>
<dbReference type="PIRSF" id="PIRSF036392">
    <property type="entry name" value="RR_ARR_type-B"/>
    <property type="match status" value="1"/>
</dbReference>
<evidence type="ECO:0000256" key="1">
    <source>
        <dbReference type="ARBA" id="ARBA00004123"/>
    </source>
</evidence>
<evidence type="ECO:0000256" key="6">
    <source>
        <dbReference type="ARBA" id="ARBA00023015"/>
    </source>
</evidence>
<dbReference type="InterPro" id="IPR006447">
    <property type="entry name" value="Myb_dom_plants"/>
</dbReference>
<dbReference type="GO" id="GO:0003677">
    <property type="term" value="F:DNA binding"/>
    <property type="evidence" value="ECO:0007669"/>
    <property type="project" value="UniProtKB-KW"/>
</dbReference>
<dbReference type="NCBIfam" id="TIGR01557">
    <property type="entry name" value="myb_SHAQKYF"/>
    <property type="match status" value="1"/>
</dbReference>
<dbReference type="RefSeq" id="XP_030527671.1">
    <property type="nucleotide sequence ID" value="XM_030671811.2"/>
</dbReference>
<keyword evidence="10 11" id="KW-0539">Nucleus</keyword>
<evidence type="ECO:0000313" key="15">
    <source>
        <dbReference type="Proteomes" id="UP000827889"/>
    </source>
</evidence>
<keyword evidence="5 11" id="KW-0902">Two-component regulatory system</keyword>
<dbReference type="GeneID" id="115738978"/>
<feature type="domain" description="Response regulatory" evidence="14">
    <location>
        <begin position="21"/>
        <end position="136"/>
    </location>
</feature>
<keyword evidence="3 12" id="KW-0597">Phosphoprotein</keyword>
<evidence type="ECO:0000256" key="4">
    <source>
        <dbReference type="ARBA" id="ARBA00022864"/>
    </source>
</evidence>
<dbReference type="GO" id="GO:0009736">
    <property type="term" value="P:cytokinin-activated signaling pathway"/>
    <property type="evidence" value="ECO:0007669"/>
    <property type="project" value="UniProtKB-KW"/>
</dbReference>
<dbReference type="AlphaFoldDB" id="A0A8B8NYQ5"/>
<dbReference type="SMART" id="SM00448">
    <property type="entry name" value="REC"/>
    <property type="match status" value="1"/>
</dbReference>
<evidence type="ECO:0000256" key="7">
    <source>
        <dbReference type="ARBA" id="ARBA00023125"/>
    </source>
</evidence>
<accession>A0A8B8NYQ5</accession>
<dbReference type="PANTHER" id="PTHR43874">
    <property type="entry name" value="TWO-COMPONENT RESPONSE REGULATOR"/>
    <property type="match status" value="1"/>
</dbReference>
<dbReference type="GO" id="GO:0000160">
    <property type="term" value="P:phosphorelay signal transduction system"/>
    <property type="evidence" value="ECO:0007669"/>
    <property type="project" value="UniProtKB-KW"/>
</dbReference>
<sequence>MMESSKGFSSPRSTAFPAGLRVLVVDDDPTWLKILEKMLKKCSYEVTTCGLARDALKLLRERKGGYDIVISDVNMPDMDGFKLLELVGLEMDLPVIMMSVDGETSRVKKGVQHGACDYLLKPIRMKELRNIWQHVFRKRIHEVRDIESHEGLEGLQVTQSGFDQFDDGHFFSGEDMLTPAKKRKDLENKHDEKDFTDSSSSTKKARVVWSVDLHQKFVKAVNLIGYDSQIFYSGKDVTCLVCSAEVGPKKILDLMNIPWLTRENVASHLQKYRLYLSRLQKENDLKISYGGMKHSDLNPQDAARALSRQNSINFEQNDATNCNSRISGNNLLIQNLNSKSNEINPRGTTITEKSSPGISHSLSPLEQEMKFPAIDGITPGSYSWREVPEIQFHQENAGNQPEDCFRRVAVPMGGLQNHVQIDQLLPVTSISSKAQLPNLIETKPLNVDYAISSFTQASPVKTRIDSFPVPTKIHTGNQQAIQPPSTNKPSMESQAFNPSCVTNLESSQRNFSSTTPESAFTSPDEVLQVGWLQDYSTCLGLQNIEFPDFGDPSMVAEVPMHLYTALKFDFEQLSDQSELPVINQGLFIA</sequence>
<evidence type="ECO:0000256" key="11">
    <source>
        <dbReference type="PIRNR" id="PIRNR036392"/>
    </source>
</evidence>
<protein>
    <recommendedName>
        <fullName evidence="11">Two-component response regulator</fullName>
    </recommendedName>
</protein>
<keyword evidence="4" id="KW-0932">Cytokinin signaling pathway</keyword>
<evidence type="ECO:0000259" key="14">
    <source>
        <dbReference type="PROSITE" id="PS50110"/>
    </source>
</evidence>
<evidence type="ECO:0000256" key="8">
    <source>
        <dbReference type="ARBA" id="ARBA00023159"/>
    </source>
</evidence>
<dbReference type="GO" id="GO:0003700">
    <property type="term" value="F:DNA-binding transcription factor activity"/>
    <property type="evidence" value="ECO:0007669"/>
    <property type="project" value="UniProtKB-UniRule"/>
</dbReference>
<dbReference type="InterPro" id="IPR009057">
    <property type="entry name" value="Homeodomain-like_sf"/>
</dbReference>
<reference evidence="15" key="1">
    <citation type="submission" date="2025-05" db="UniProtKB">
        <authorList>
            <consortium name="RefSeq"/>
        </authorList>
    </citation>
    <scope>NUCLEOTIDE SEQUENCE [LARGE SCALE GENOMIC DNA]</scope>
</reference>
<name>A0A8B8NYQ5_9MYRT</name>
<comment type="similarity">
    <text evidence="2">Belongs to the ARR family. Type-B subfamily.</text>
</comment>
<reference evidence="16" key="2">
    <citation type="submission" date="2025-08" db="UniProtKB">
        <authorList>
            <consortium name="RefSeq"/>
        </authorList>
    </citation>
    <scope>IDENTIFICATION</scope>
    <source>
        <tissue evidence="16">Leaf</tissue>
    </source>
</reference>
<dbReference type="SUPFAM" id="SSF52172">
    <property type="entry name" value="CheY-like"/>
    <property type="match status" value="1"/>
</dbReference>
<dbReference type="InterPro" id="IPR017053">
    <property type="entry name" value="Response_reg_B-typ_pln"/>
</dbReference>
<dbReference type="OrthoDB" id="60033at2759"/>
<dbReference type="GO" id="GO:0005634">
    <property type="term" value="C:nucleus"/>
    <property type="evidence" value="ECO:0007669"/>
    <property type="project" value="UniProtKB-SubCell"/>
</dbReference>
<feature type="modified residue" description="4-aspartylphosphate" evidence="12">
    <location>
        <position position="72"/>
    </location>
</feature>
<dbReference type="PROSITE" id="PS50110">
    <property type="entry name" value="RESPONSE_REGULATORY"/>
    <property type="match status" value="1"/>
</dbReference>
<keyword evidence="15" id="KW-1185">Reference proteome</keyword>
<feature type="region of interest" description="Disordered" evidence="13">
    <location>
        <begin position="475"/>
        <end position="494"/>
    </location>
</feature>
<keyword evidence="7 11" id="KW-0238">DNA-binding</keyword>
<dbReference type="Pfam" id="PF00072">
    <property type="entry name" value="Response_reg"/>
    <property type="match status" value="1"/>
</dbReference>
<organism evidence="15 16">
    <name type="scientific">Rhodamnia argentea</name>
    <dbReference type="NCBI Taxonomy" id="178133"/>
    <lineage>
        <taxon>Eukaryota</taxon>
        <taxon>Viridiplantae</taxon>
        <taxon>Streptophyta</taxon>
        <taxon>Embryophyta</taxon>
        <taxon>Tracheophyta</taxon>
        <taxon>Spermatophyta</taxon>
        <taxon>Magnoliopsida</taxon>
        <taxon>eudicotyledons</taxon>
        <taxon>Gunneridae</taxon>
        <taxon>Pentapetalae</taxon>
        <taxon>rosids</taxon>
        <taxon>malvids</taxon>
        <taxon>Myrtales</taxon>
        <taxon>Myrtaceae</taxon>
        <taxon>Myrtoideae</taxon>
        <taxon>Myrteae</taxon>
        <taxon>Australasian group</taxon>
        <taxon>Rhodamnia</taxon>
    </lineage>
</organism>
<evidence type="ECO:0000256" key="3">
    <source>
        <dbReference type="ARBA" id="ARBA00022553"/>
    </source>
</evidence>
<evidence type="ECO:0000256" key="9">
    <source>
        <dbReference type="ARBA" id="ARBA00023163"/>
    </source>
</evidence>
<dbReference type="PANTHER" id="PTHR43874:SF137">
    <property type="entry name" value="TWO-COMPONENT RESPONSE REGULATOR ARR11"/>
    <property type="match status" value="1"/>
</dbReference>
<keyword evidence="8 11" id="KW-0010">Activator</keyword>
<dbReference type="InterPro" id="IPR045279">
    <property type="entry name" value="ARR-like"/>
</dbReference>
<dbReference type="Proteomes" id="UP000827889">
    <property type="component" value="Chromosome 1"/>
</dbReference>
<dbReference type="SUPFAM" id="SSF46689">
    <property type="entry name" value="Homeodomain-like"/>
    <property type="match status" value="1"/>
</dbReference>
<gene>
    <name evidence="16" type="primary">LOC115738978</name>
</gene>
<evidence type="ECO:0000256" key="5">
    <source>
        <dbReference type="ARBA" id="ARBA00023012"/>
    </source>
</evidence>
<dbReference type="CDD" id="cd17584">
    <property type="entry name" value="REC_typeB_ARR-like"/>
    <property type="match status" value="1"/>
</dbReference>
<keyword evidence="9 11" id="KW-0804">Transcription</keyword>
<dbReference type="InterPro" id="IPR011006">
    <property type="entry name" value="CheY-like_superfamily"/>
</dbReference>
<dbReference type="Gene3D" id="1.10.10.60">
    <property type="entry name" value="Homeodomain-like"/>
    <property type="match status" value="1"/>
</dbReference>